<feature type="region of interest" description="Disordered" evidence="1">
    <location>
        <begin position="136"/>
        <end position="169"/>
    </location>
</feature>
<gene>
    <name evidence="3" type="primary">txxe 1271</name>
    <name evidence="3" type="ORF">TXXE_05800</name>
</gene>
<dbReference type="EMBL" id="CAJRAY010000024">
    <property type="protein sequence ID" value="CAG5082067.1"/>
    <property type="molecule type" value="Genomic_DNA"/>
</dbReference>
<dbReference type="PANTHER" id="PTHR40032:SF1">
    <property type="entry name" value="EXPORTED PROTEIN"/>
    <property type="match status" value="1"/>
</dbReference>
<reference evidence="3 4" key="1">
    <citation type="submission" date="2021-04" db="EMBL/GenBank/DDBJ databases">
        <authorList>
            <person name="Rakotoarivonina H."/>
        </authorList>
    </citation>
    <scope>NUCLEOTIDE SEQUENCE [LARGE SCALE GENOMIC DNA]</scope>
    <source>
        <strain evidence="3 4">XE</strain>
    </source>
</reference>
<keyword evidence="4" id="KW-1185">Reference proteome</keyword>
<name>A0ABN7RSX3_THEXY</name>
<protein>
    <recommendedName>
        <fullName evidence="2">Putative amidase domain-containing protein</fullName>
    </recommendedName>
</protein>
<feature type="domain" description="Putative amidase" evidence="2">
    <location>
        <begin position="193"/>
        <end position="348"/>
    </location>
</feature>
<evidence type="ECO:0000313" key="3">
    <source>
        <dbReference type="EMBL" id="CAG5082067.1"/>
    </source>
</evidence>
<evidence type="ECO:0000259" key="2">
    <source>
        <dbReference type="Pfam" id="PF12671"/>
    </source>
</evidence>
<dbReference type="Proteomes" id="UP000681526">
    <property type="component" value="Unassembled WGS sequence"/>
</dbReference>
<proteinExistence type="predicted"/>
<dbReference type="PANTHER" id="PTHR40032">
    <property type="entry name" value="EXPORTED PROTEIN-RELATED"/>
    <property type="match status" value="1"/>
</dbReference>
<dbReference type="Pfam" id="PF12671">
    <property type="entry name" value="Amidase_6"/>
    <property type="match status" value="1"/>
</dbReference>
<sequence length="358" mass="40956">MALQSEAGRRPPALHGWRAAVHEYVKCVSEAEIDMTAGPLTAVAEDDKHLGRLETRLKRMREREHRRGAFPERQEARAVLLGFREEGRTAAVRLQLHLKRSLSFGEASYTEEKLEIERIRLELRNGVWRVTGIEPEIAERRREPPGPAAPPDPDPEGTAGRSGQEQDEPAIPLPYINGRLLPHFQKMRAGIPYRRDLAAAYADRWWNEPNPAYEKFEVNCTNYVSQCLFAGHAPMNYTGRRDSGWWYKGRSGGRELWSYSWAVSHALQSYLARGATSGLQAVQVESPADLMLGDVIFYDWDGDGRFQHSTIVTAFDSAGMPLVNANTTASRHRYWDYRDSYAWTERTRYKFFHIADEF</sequence>
<evidence type="ECO:0000256" key="1">
    <source>
        <dbReference type="SAM" id="MobiDB-lite"/>
    </source>
</evidence>
<accession>A0ABN7RSX3</accession>
<organism evidence="3 4">
    <name type="scientific">Thermobacillus xylanilyticus</name>
    <dbReference type="NCBI Taxonomy" id="76633"/>
    <lineage>
        <taxon>Bacteria</taxon>
        <taxon>Bacillati</taxon>
        <taxon>Bacillota</taxon>
        <taxon>Bacilli</taxon>
        <taxon>Bacillales</taxon>
        <taxon>Paenibacillaceae</taxon>
        <taxon>Thermobacillus</taxon>
    </lineage>
</organism>
<dbReference type="InterPro" id="IPR024301">
    <property type="entry name" value="Amidase_6"/>
</dbReference>
<dbReference type="RefSeq" id="WP_213483816.1">
    <property type="nucleotide sequence ID" value="NZ_CAJRAY010000024.1"/>
</dbReference>
<comment type="caution">
    <text evidence="3">The sequence shown here is derived from an EMBL/GenBank/DDBJ whole genome shotgun (WGS) entry which is preliminary data.</text>
</comment>
<evidence type="ECO:0000313" key="4">
    <source>
        <dbReference type="Proteomes" id="UP000681526"/>
    </source>
</evidence>